<gene>
    <name evidence="2" type="ORF">AN619_28350</name>
</gene>
<evidence type="ECO:0000259" key="1">
    <source>
        <dbReference type="Pfam" id="PF13485"/>
    </source>
</evidence>
<dbReference type="SUPFAM" id="SSF55486">
    <property type="entry name" value="Metalloproteases ('zincins'), catalytic domain"/>
    <property type="match status" value="1"/>
</dbReference>
<dbReference type="InterPro" id="IPR039568">
    <property type="entry name" value="Peptidase_MA-like_dom"/>
</dbReference>
<dbReference type="AlphaFoldDB" id="A0A140L038"/>
<dbReference type="OrthoDB" id="9787613at2"/>
<dbReference type="STRING" id="520762.AN619_28350"/>
<proteinExistence type="predicted"/>
<keyword evidence="3" id="KW-1185">Reference proteome</keyword>
<name>A0A140L038_9FIRM</name>
<dbReference type="EMBL" id="LOEE01000072">
    <property type="protein sequence ID" value="KXG73913.1"/>
    <property type="molecule type" value="Genomic_DNA"/>
</dbReference>
<dbReference type="RefSeq" id="WP_068557917.1">
    <property type="nucleotide sequence ID" value="NZ_LOEE01000072.1"/>
</dbReference>
<reference evidence="2 3" key="1">
    <citation type="submission" date="2015-12" db="EMBL/GenBank/DDBJ databases">
        <title>Draft genome sequence of the thermoanaerobe Thermotalea metallivorans, an isolate from the runoff channel of the Great Artesian Basin, Australia.</title>
        <authorList>
            <person name="Patel B.K."/>
        </authorList>
    </citation>
    <scope>NUCLEOTIDE SEQUENCE [LARGE SCALE GENOMIC DNA]</scope>
    <source>
        <strain evidence="2 3">B2-1</strain>
    </source>
</reference>
<organism evidence="2 3">
    <name type="scientific">Thermotalea metallivorans</name>
    <dbReference type="NCBI Taxonomy" id="520762"/>
    <lineage>
        <taxon>Bacteria</taxon>
        <taxon>Bacillati</taxon>
        <taxon>Bacillota</taxon>
        <taxon>Clostridia</taxon>
        <taxon>Peptostreptococcales</taxon>
        <taxon>Thermotaleaceae</taxon>
        <taxon>Thermotalea</taxon>
    </lineage>
</organism>
<comment type="caution">
    <text evidence="2">The sequence shown here is derived from an EMBL/GenBank/DDBJ whole genome shotgun (WGS) entry which is preliminary data.</text>
</comment>
<dbReference type="Pfam" id="PF13485">
    <property type="entry name" value="Peptidase_MA_2"/>
    <property type="match status" value="1"/>
</dbReference>
<protein>
    <recommendedName>
        <fullName evidence="1">Peptidase MA-like domain-containing protein</fullName>
    </recommendedName>
</protein>
<dbReference type="Proteomes" id="UP000070456">
    <property type="component" value="Unassembled WGS sequence"/>
</dbReference>
<evidence type="ECO:0000313" key="3">
    <source>
        <dbReference type="Proteomes" id="UP000070456"/>
    </source>
</evidence>
<evidence type="ECO:0000313" key="2">
    <source>
        <dbReference type="EMBL" id="KXG73913.1"/>
    </source>
</evidence>
<accession>A0A140L038</accession>
<feature type="domain" description="Peptidase MA-like" evidence="1">
    <location>
        <begin position="155"/>
        <end position="270"/>
    </location>
</feature>
<sequence length="274" mass="32281">MKRVCIRKGKVFLLLFLGFALIFRALPMETMKVGLYPLFREVQYRIIAYRTRDFGVRETEHFIIKYQTKDDEVLDLIAEASERYYDDVSRLLDYYPKKKTIVIVYDDPAKLMKNTNLRQGKPPMGVYYASTVQILSPRLWVPENEDMREIFLNEGPMVHEFAHLLVDDLAKGNYPLWFTEGVALYQEYIHTGYEWGKDLEFEGAPYTISQMTENFHQLDEMLAYKRSFEMMKHMVETYGPDGLNKVLRALGRGENFSDVHREVFGKEIETIYGK</sequence>